<name>A0A069AQU4_CLODI</name>
<evidence type="ECO:0000256" key="1">
    <source>
        <dbReference type="SAM" id="Phobius"/>
    </source>
</evidence>
<protein>
    <submittedName>
        <fullName evidence="3">Uncharacterized protein</fullName>
    </submittedName>
</protein>
<evidence type="ECO:0000313" key="3">
    <source>
        <dbReference type="EMBL" id="CDS92798.1"/>
    </source>
</evidence>
<proteinExistence type="predicted"/>
<keyword evidence="1" id="KW-0472">Membrane</keyword>
<organism evidence="3">
    <name type="scientific">Clostridioides difficile</name>
    <name type="common">Peptoclostridium difficile</name>
    <dbReference type="NCBI Taxonomy" id="1496"/>
    <lineage>
        <taxon>Bacteria</taxon>
        <taxon>Bacillati</taxon>
        <taxon>Bacillota</taxon>
        <taxon>Clostridia</taxon>
        <taxon>Peptostreptococcales</taxon>
        <taxon>Peptostreptococcaceae</taxon>
        <taxon>Clostridioides</taxon>
    </lineage>
</organism>
<keyword evidence="1" id="KW-1133">Transmembrane helix</keyword>
<evidence type="ECO:0000313" key="2">
    <source>
        <dbReference type="EMBL" id="CDS87383.1"/>
    </source>
</evidence>
<reference evidence="3" key="1">
    <citation type="submission" date="2014-07" db="EMBL/GenBank/DDBJ databases">
        <authorList>
            <person name="Monot Marc"/>
        </authorList>
    </citation>
    <scope>NUCLEOTIDE SEQUENCE</scope>
    <source>
        <strain evidence="3">7032989</strain>
    </source>
</reference>
<sequence length="57" mass="7029">MDDDCFSTFNVTLQWRKREEYEVFILFILSNPCIYIVYLRNILNKWFLIVSDIFNTK</sequence>
<dbReference type="EMBL" id="LK932762">
    <property type="protein sequence ID" value="CDS92798.1"/>
    <property type="molecule type" value="Genomic_DNA"/>
</dbReference>
<feature type="transmembrane region" description="Helical" evidence="1">
    <location>
        <begin position="21"/>
        <end position="38"/>
    </location>
</feature>
<keyword evidence="1" id="KW-0812">Transmembrane</keyword>
<gene>
    <name evidence="3" type="ORF">BN1095_1200009</name>
    <name evidence="2" type="ORF">BN1096_620009</name>
</gene>
<dbReference type="AlphaFoldDB" id="A0A069AQU4"/>
<dbReference type="EMBL" id="LK932516">
    <property type="protein sequence ID" value="CDS87383.1"/>
    <property type="molecule type" value="Genomic_DNA"/>
</dbReference>
<accession>A0A069AQU4</accession>